<dbReference type="Proteomes" id="UP000295468">
    <property type="component" value="Unassembled WGS sequence"/>
</dbReference>
<feature type="domain" description="Beta-lactamase-related" evidence="2">
    <location>
        <begin position="55"/>
        <end position="380"/>
    </location>
</feature>
<dbReference type="InterPro" id="IPR012338">
    <property type="entry name" value="Beta-lactam/transpept-like"/>
</dbReference>
<name>A0A4R6TNC1_9FLAO</name>
<dbReference type="RefSeq" id="WP_133643040.1">
    <property type="nucleotide sequence ID" value="NZ_SNYI01000001.1"/>
</dbReference>
<feature type="chain" id="PRO_5020394354" evidence="1">
    <location>
        <begin position="20"/>
        <end position="401"/>
    </location>
</feature>
<accession>A0A4R6TNC1</accession>
<keyword evidence="1" id="KW-0732">Signal</keyword>
<evidence type="ECO:0000313" key="4">
    <source>
        <dbReference type="Proteomes" id="UP000295468"/>
    </source>
</evidence>
<gene>
    <name evidence="3" type="ORF">CLV82_0862</name>
</gene>
<reference evidence="3 4" key="1">
    <citation type="submission" date="2019-03" db="EMBL/GenBank/DDBJ databases">
        <title>Genomic Encyclopedia of Archaeal and Bacterial Type Strains, Phase II (KMG-II): from individual species to whole genera.</title>
        <authorList>
            <person name="Goeker M."/>
        </authorList>
    </citation>
    <scope>NUCLEOTIDE SEQUENCE [LARGE SCALE GENOMIC DNA]</scope>
    <source>
        <strain evidence="3 4">DSM 18435</strain>
    </source>
</reference>
<dbReference type="PANTHER" id="PTHR43283:SF3">
    <property type="entry name" value="BETA-LACTAMASE FAMILY PROTEIN (AFU_ORTHOLOGUE AFUA_5G07500)"/>
    <property type="match status" value="1"/>
</dbReference>
<protein>
    <submittedName>
        <fullName evidence="3">CubicO group peptidase (Beta-lactamase class C family)</fullName>
    </submittedName>
</protein>
<proteinExistence type="predicted"/>
<keyword evidence="4" id="KW-1185">Reference proteome</keyword>
<comment type="caution">
    <text evidence="3">The sequence shown here is derived from an EMBL/GenBank/DDBJ whole genome shotgun (WGS) entry which is preliminary data.</text>
</comment>
<feature type="signal peptide" evidence="1">
    <location>
        <begin position="1"/>
        <end position="19"/>
    </location>
</feature>
<dbReference type="InterPro" id="IPR001466">
    <property type="entry name" value="Beta-lactam-related"/>
</dbReference>
<dbReference type="SUPFAM" id="SSF56601">
    <property type="entry name" value="beta-lactamase/transpeptidase-like"/>
    <property type="match status" value="1"/>
</dbReference>
<evidence type="ECO:0000256" key="1">
    <source>
        <dbReference type="SAM" id="SignalP"/>
    </source>
</evidence>
<dbReference type="OrthoDB" id="9793489at2"/>
<dbReference type="Gene3D" id="3.40.710.10">
    <property type="entry name" value="DD-peptidase/beta-lactamase superfamily"/>
    <property type="match status" value="1"/>
</dbReference>
<organism evidence="3 4">
    <name type="scientific">Zeaxanthinibacter enoshimensis</name>
    <dbReference type="NCBI Taxonomy" id="392009"/>
    <lineage>
        <taxon>Bacteria</taxon>
        <taxon>Pseudomonadati</taxon>
        <taxon>Bacteroidota</taxon>
        <taxon>Flavobacteriia</taxon>
        <taxon>Flavobacteriales</taxon>
        <taxon>Flavobacteriaceae</taxon>
        <taxon>Zeaxanthinibacter</taxon>
    </lineage>
</organism>
<evidence type="ECO:0000259" key="2">
    <source>
        <dbReference type="Pfam" id="PF00144"/>
    </source>
</evidence>
<sequence>MNPFAVLLLLVFCSCHLHAQASLLSTDPEQFTSRMDAAFQLSELPAVVAIAVDEKGNQIVYEKGNAIWDEDIPVDSDHIFRIASMTKLLTSIAALQLVEKDILDLDEDLSGLMPEMAAIPILQGDSLIPAKKPVTLRHLLTHTAGFGYYGYTVDPALFKHENWSYDDKPRLFESGTDFLYGTSTDWVGKLVEKISGLSLETYFKANITGPLQMNSTFFNVPDSLYHRIVSRGHRGASGKEDLVELTPRIPEQPITSFNGGGGLFSSPADYTKLLLCLLNKGRFPGGRILTEDTVNKMITNHVGDISLNPAGRYAAPGSCCDFNELMDAKSKWGLAFMIDNSPESYGRSKGTVGWGGYYNTYFFIDYKKGIAASIYTQHIPFNHPSTRALFRQFSELLYTSN</sequence>
<dbReference type="InterPro" id="IPR050789">
    <property type="entry name" value="Diverse_Enzym_Activities"/>
</dbReference>
<evidence type="ECO:0000313" key="3">
    <source>
        <dbReference type="EMBL" id="TDQ33024.1"/>
    </source>
</evidence>
<dbReference type="AlphaFoldDB" id="A0A4R6TNC1"/>
<dbReference type="PANTHER" id="PTHR43283">
    <property type="entry name" value="BETA-LACTAMASE-RELATED"/>
    <property type="match status" value="1"/>
</dbReference>
<dbReference type="EMBL" id="SNYI01000001">
    <property type="protein sequence ID" value="TDQ33024.1"/>
    <property type="molecule type" value="Genomic_DNA"/>
</dbReference>
<dbReference type="Pfam" id="PF00144">
    <property type="entry name" value="Beta-lactamase"/>
    <property type="match status" value="1"/>
</dbReference>